<accession>A0A1V3TLR3</accession>
<dbReference type="OrthoDB" id="8797022at2"/>
<accession>A0A1V0BEM2</accession>
<evidence type="ECO:0008006" key="4">
    <source>
        <dbReference type="Google" id="ProtNLM"/>
    </source>
</evidence>
<dbReference type="PROSITE" id="PS51257">
    <property type="entry name" value="PROKAR_LIPOPROTEIN"/>
    <property type="match status" value="1"/>
</dbReference>
<dbReference type="RefSeq" id="WP_054065067.1">
    <property type="nucleotide sequence ID" value="NZ_CAUCIF010000014.1"/>
</dbReference>
<sequence length="101" mass="11155">MKYMLLAATAALTLAGCATQTANDPMAKEGAPYVVTPDYDHAMVCDTRYDDLRKCEDALKALCGKRGFLDLRIRPLREPGSDVDSATHRLLQLQCKPRLAK</sequence>
<evidence type="ECO:0000256" key="1">
    <source>
        <dbReference type="SAM" id="SignalP"/>
    </source>
</evidence>
<dbReference type="GeneID" id="83039386"/>
<dbReference type="EMBL" id="CP020121">
    <property type="protein sequence ID" value="AQZ98311.1"/>
    <property type="molecule type" value="Genomic_DNA"/>
</dbReference>
<keyword evidence="1" id="KW-0732">Signal</keyword>
<dbReference type="Proteomes" id="UP000242792">
    <property type="component" value="Chromosome"/>
</dbReference>
<feature type="signal peptide" evidence="1">
    <location>
        <begin position="1"/>
        <end position="22"/>
    </location>
</feature>
<protein>
    <recommendedName>
        <fullName evidence="4">Lipoprotein</fullName>
    </recommendedName>
</protein>
<gene>
    <name evidence="2" type="ORF">B5M06_08640</name>
</gene>
<feature type="chain" id="PRO_5030036181" description="Lipoprotein" evidence="1">
    <location>
        <begin position="23"/>
        <end position="101"/>
    </location>
</feature>
<evidence type="ECO:0000313" key="3">
    <source>
        <dbReference type="Proteomes" id="UP000242792"/>
    </source>
</evidence>
<organism evidence="2 3">
    <name type="scientific">Comamonas kerstersii</name>
    <dbReference type="NCBI Taxonomy" id="225992"/>
    <lineage>
        <taxon>Bacteria</taxon>
        <taxon>Pseudomonadati</taxon>
        <taxon>Pseudomonadota</taxon>
        <taxon>Betaproteobacteria</taxon>
        <taxon>Burkholderiales</taxon>
        <taxon>Comamonadaceae</taxon>
        <taxon>Comamonas</taxon>
    </lineage>
</organism>
<proteinExistence type="predicted"/>
<dbReference type="AlphaFoldDB" id="A0A1V3TLR3"/>
<reference evidence="2 3" key="1">
    <citation type="submission" date="2017-03" db="EMBL/GenBank/DDBJ databases">
        <title>Rapid Whole Genome Sequencing of Comamonas kerstersii Causing Continuous ambulatory Peritoneal Dialysis-Associated Peritonitis.</title>
        <authorList>
            <person name="Zheng B."/>
        </authorList>
    </citation>
    <scope>NUCLEOTIDE SEQUENCE [LARGE SCALE GENOMIC DNA]</scope>
    <source>
        <strain evidence="2 3">8943</strain>
    </source>
</reference>
<dbReference type="KEGG" id="cke:B5M06_08640"/>
<evidence type="ECO:0000313" key="2">
    <source>
        <dbReference type="EMBL" id="AQZ98311.1"/>
    </source>
</evidence>
<name>A0A1V3TLR3_9BURK</name>